<gene>
    <name evidence="1" type="ORF">DLK05_00220</name>
</gene>
<accession>A0A434AZE3</accession>
<keyword evidence="2" id="KW-1185">Reference proteome</keyword>
<dbReference type="Proteomes" id="UP000282985">
    <property type="component" value="Unassembled WGS sequence"/>
</dbReference>
<dbReference type="AlphaFoldDB" id="A0A434AZE3"/>
<dbReference type="EMBL" id="RJJX01000001">
    <property type="protein sequence ID" value="RUT79817.1"/>
    <property type="molecule type" value="Genomic_DNA"/>
</dbReference>
<protein>
    <submittedName>
        <fullName evidence="1">Uncharacterized protein</fullName>
    </submittedName>
</protein>
<evidence type="ECO:0000313" key="2">
    <source>
        <dbReference type="Proteomes" id="UP000282985"/>
    </source>
</evidence>
<organism evidence="1 2">
    <name type="scientific">Ancylomarina longa</name>
    <dbReference type="NCBI Taxonomy" id="2487017"/>
    <lineage>
        <taxon>Bacteria</taxon>
        <taxon>Pseudomonadati</taxon>
        <taxon>Bacteroidota</taxon>
        <taxon>Bacteroidia</taxon>
        <taxon>Marinilabiliales</taxon>
        <taxon>Marinifilaceae</taxon>
        <taxon>Ancylomarina</taxon>
    </lineage>
</organism>
<sequence>MKFHIPERDVKITYSTSLDCNRKQLISKEIWLIGYFLFLIYGFQSKAEIRRDTERLILIP</sequence>
<reference evidence="1 2" key="1">
    <citation type="submission" date="2018-11" db="EMBL/GenBank/DDBJ databases">
        <title>Parancylomarina longa gen. nov., sp. nov., isolated from sediments of southern Okinawa.</title>
        <authorList>
            <person name="Fu T."/>
        </authorList>
    </citation>
    <scope>NUCLEOTIDE SEQUENCE [LARGE SCALE GENOMIC DNA]</scope>
    <source>
        <strain evidence="1 2">T3-2 S1-C</strain>
    </source>
</reference>
<evidence type="ECO:0000313" key="1">
    <source>
        <dbReference type="EMBL" id="RUT79817.1"/>
    </source>
</evidence>
<name>A0A434AZE3_9BACT</name>
<proteinExistence type="predicted"/>
<comment type="caution">
    <text evidence="1">The sequence shown here is derived from an EMBL/GenBank/DDBJ whole genome shotgun (WGS) entry which is preliminary data.</text>
</comment>